<dbReference type="AlphaFoldDB" id="A0A8X7CTJ2"/>
<dbReference type="EMBL" id="BMAV01022008">
    <property type="protein sequence ID" value="GFY76522.1"/>
    <property type="molecule type" value="Genomic_DNA"/>
</dbReference>
<sequence>MDTAQQWAKMPQNKKQNTGRIGHWGGRWKGVVCSPIRRKSEKRTFSYFPAKNTFRTKLGREEEEMLACTQRRVLDSWTWSCPHDIVDYPRS</sequence>
<keyword evidence="3" id="KW-1185">Reference proteome</keyword>
<dbReference type="Proteomes" id="UP000886998">
    <property type="component" value="Unassembled WGS sequence"/>
</dbReference>
<dbReference type="OrthoDB" id="10285750at2759"/>
<feature type="region of interest" description="Disordered" evidence="1">
    <location>
        <begin position="1"/>
        <end position="23"/>
    </location>
</feature>
<evidence type="ECO:0000313" key="3">
    <source>
        <dbReference type="Proteomes" id="UP000886998"/>
    </source>
</evidence>
<protein>
    <submittedName>
        <fullName evidence="2">Uncharacterized protein</fullName>
    </submittedName>
</protein>
<comment type="caution">
    <text evidence="2">The sequence shown here is derived from an EMBL/GenBank/DDBJ whole genome shotgun (WGS) entry which is preliminary data.</text>
</comment>
<name>A0A8X7CTJ2_9ARAC</name>
<proteinExistence type="predicted"/>
<organism evidence="2 3">
    <name type="scientific">Trichonephila inaurata madagascariensis</name>
    <dbReference type="NCBI Taxonomy" id="2747483"/>
    <lineage>
        <taxon>Eukaryota</taxon>
        <taxon>Metazoa</taxon>
        <taxon>Ecdysozoa</taxon>
        <taxon>Arthropoda</taxon>
        <taxon>Chelicerata</taxon>
        <taxon>Arachnida</taxon>
        <taxon>Araneae</taxon>
        <taxon>Araneomorphae</taxon>
        <taxon>Entelegynae</taxon>
        <taxon>Araneoidea</taxon>
        <taxon>Nephilidae</taxon>
        <taxon>Trichonephila</taxon>
        <taxon>Trichonephila inaurata</taxon>
    </lineage>
</organism>
<gene>
    <name evidence="2" type="ORF">TNIN_251581</name>
</gene>
<accession>A0A8X7CTJ2</accession>
<evidence type="ECO:0000256" key="1">
    <source>
        <dbReference type="SAM" id="MobiDB-lite"/>
    </source>
</evidence>
<evidence type="ECO:0000313" key="2">
    <source>
        <dbReference type="EMBL" id="GFY76522.1"/>
    </source>
</evidence>
<reference evidence="2" key="1">
    <citation type="submission" date="2020-08" db="EMBL/GenBank/DDBJ databases">
        <title>Multicomponent nature underlies the extraordinary mechanical properties of spider dragline silk.</title>
        <authorList>
            <person name="Kono N."/>
            <person name="Nakamura H."/>
            <person name="Mori M."/>
            <person name="Yoshida Y."/>
            <person name="Ohtoshi R."/>
            <person name="Malay A.D."/>
            <person name="Moran D.A.P."/>
            <person name="Tomita M."/>
            <person name="Numata K."/>
            <person name="Arakawa K."/>
        </authorList>
    </citation>
    <scope>NUCLEOTIDE SEQUENCE</scope>
</reference>